<evidence type="ECO:0000313" key="7">
    <source>
        <dbReference type="EMBL" id="CAF1387301.1"/>
    </source>
</evidence>
<proteinExistence type="inferred from homology"/>
<sequence>STDNWEGKPQAYHRIPRFFFHVNPACLKPLQPLKGYTGEPLPTLREAVAPVTNLLADLELAVSEAMNISEHPPEGITQNESAAIRLYTRDWNSDESSLYAILNETLRLENREKLKPWHSYVKLLLTALFKLPPIYTTVWCSVKGNLDLQYNIGDHIIWWAFSSCTTSLDILSRSEFLDTSDTRTIFEIECIDGRNIQQHSFFEQENELLLLPCSYFEVIGKREDERDPHIIQLRQKLPPITLLEPPFRISADQSEVDATDNSFMRLITPGKRESYELISSKIKARFSENHSERAKKSYLK</sequence>
<dbReference type="Proteomes" id="UP000681720">
    <property type="component" value="Unassembled WGS sequence"/>
</dbReference>
<name>A0A815K1C8_9BILA</name>
<protein>
    <recommendedName>
        <fullName evidence="6">NAD(P)(+)--arginine ADP-ribosyltransferase</fullName>
        <ecNumber evidence="6">2.4.2.31</ecNumber>
    </recommendedName>
    <alternativeName>
        <fullName evidence="6">Mono(ADP-ribosyl)transferase</fullName>
    </alternativeName>
</protein>
<evidence type="ECO:0000256" key="4">
    <source>
        <dbReference type="ARBA" id="ARBA00022695"/>
    </source>
</evidence>
<comment type="caution">
    <text evidence="7">The sequence shown here is derived from an EMBL/GenBank/DDBJ whole genome shotgun (WGS) entry which is preliminary data.</text>
</comment>
<feature type="non-terminal residue" evidence="7">
    <location>
        <position position="1"/>
    </location>
</feature>
<organism evidence="7 9">
    <name type="scientific">Rotaria magnacalcarata</name>
    <dbReference type="NCBI Taxonomy" id="392030"/>
    <lineage>
        <taxon>Eukaryota</taxon>
        <taxon>Metazoa</taxon>
        <taxon>Spiralia</taxon>
        <taxon>Gnathifera</taxon>
        <taxon>Rotifera</taxon>
        <taxon>Eurotatoria</taxon>
        <taxon>Bdelloidea</taxon>
        <taxon>Philodinida</taxon>
        <taxon>Philodinidae</taxon>
        <taxon>Rotaria</taxon>
    </lineage>
</organism>
<dbReference type="Proteomes" id="UP000663855">
    <property type="component" value="Unassembled WGS sequence"/>
</dbReference>
<reference evidence="7" key="1">
    <citation type="submission" date="2021-02" db="EMBL/GenBank/DDBJ databases">
        <authorList>
            <person name="Nowell W R."/>
        </authorList>
    </citation>
    <scope>NUCLEOTIDE SEQUENCE</scope>
</reference>
<evidence type="ECO:0000256" key="5">
    <source>
        <dbReference type="ARBA" id="ARBA00047597"/>
    </source>
</evidence>
<dbReference type="EMBL" id="CAJOBJ010176507">
    <property type="protein sequence ID" value="CAF4902361.1"/>
    <property type="molecule type" value="Genomic_DNA"/>
</dbReference>
<comment type="catalytic activity">
    <reaction evidence="5 6">
        <text>L-arginyl-[protein] + NAD(+) = N(omega)-(ADP-D-ribosyl)-L-arginyl-[protein] + nicotinamide + H(+)</text>
        <dbReference type="Rhea" id="RHEA:19149"/>
        <dbReference type="Rhea" id="RHEA-COMP:10532"/>
        <dbReference type="Rhea" id="RHEA-COMP:15087"/>
        <dbReference type="ChEBI" id="CHEBI:15378"/>
        <dbReference type="ChEBI" id="CHEBI:17154"/>
        <dbReference type="ChEBI" id="CHEBI:29965"/>
        <dbReference type="ChEBI" id="CHEBI:57540"/>
        <dbReference type="ChEBI" id="CHEBI:142554"/>
        <dbReference type="EC" id="2.4.2.31"/>
    </reaction>
</comment>
<evidence type="ECO:0000256" key="2">
    <source>
        <dbReference type="ARBA" id="ARBA00022676"/>
    </source>
</evidence>
<dbReference type="EMBL" id="CAJNOV010010059">
    <property type="protein sequence ID" value="CAF1387301.1"/>
    <property type="molecule type" value="Genomic_DNA"/>
</dbReference>
<evidence type="ECO:0000313" key="9">
    <source>
        <dbReference type="Proteomes" id="UP000663855"/>
    </source>
</evidence>
<keyword evidence="6" id="KW-0521">NADP</keyword>
<dbReference type="Gene3D" id="3.90.176.10">
    <property type="entry name" value="Toxin ADP-ribosyltransferase, Chain A, domain 1"/>
    <property type="match status" value="1"/>
</dbReference>
<evidence type="ECO:0000256" key="1">
    <source>
        <dbReference type="ARBA" id="ARBA00009558"/>
    </source>
</evidence>
<keyword evidence="6" id="KW-0520">NAD</keyword>
<keyword evidence="3 6" id="KW-0808">Transferase</keyword>
<dbReference type="GO" id="GO:0016779">
    <property type="term" value="F:nucleotidyltransferase activity"/>
    <property type="evidence" value="ECO:0007669"/>
    <property type="project" value="UniProtKB-KW"/>
</dbReference>
<evidence type="ECO:0000256" key="6">
    <source>
        <dbReference type="RuleBase" id="RU361228"/>
    </source>
</evidence>
<accession>A0A815K1C8</accession>
<dbReference type="GO" id="GO:0106274">
    <property type="term" value="F:NAD+-protein-arginine ADP-ribosyltransferase activity"/>
    <property type="evidence" value="ECO:0007669"/>
    <property type="project" value="UniProtKB-EC"/>
</dbReference>
<dbReference type="InterPro" id="IPR000768">
    <property type="entry name" value="ART"/>
</dbReference>
<dbReference type="AlphaFoldDB" id="A0A815K1C8"/>
<gene>
    <name evidence="7" type="ORF">CJN711_LOCUS21261</name>
    <name evidence="8" type="ORF">GIL414_LOCUS51902</name>
</gene>
<evidence type="ECO:0000313" key="8">
    <source>
        <dbReference type="EMBL" id="CAF4902361.1"/>
    </source>
</evidence>
<dbReference type="Pfam" id="PF01129">
    <property type="entry name" value="ART"/>
    <property type="match status" value="1"/>
</dbReference>
<comment type="similarity">
    <text evidence="1 6">Belongs to the Arg-specific ADP-ribosyltransferase family.</text>
</comment>
<evidence type="ECO:0000256" key="3">
    <source>
        <dbReference type="ARBA" id="ARBA00022679"/>
    </source>
</evidence>
<keyword evidence="4" id="KW-0548">Nucleotidyltransferase</keyword>
<keyword evidence="2 6" id="KW-0328">Glycosyltransferase</keyword>
<dbReference type="EC" id="2.4.2.31" evidence="6"/>
<dbReference type="SUPFAM" id="SSF56399">
    <property type="entry name" value="ADP-ribosylation"/>
    <property type="match status" value="1"/>
</dbReference>